<dbReference type="GO" id="GO:0055085">
    <property type="term" value="P:transmembrane transport"/>
    <property type="evidence" value="ECO:0007669"/>
    <property type="project" value="UniProtKB-ARBA"/>
</dbReference>
<dbReference type="InterPro" id="IPR003593">
    <property type="entry name" value="AAA+_ATPase"/>
</dbReference>
<dbReference type="PANTHER" id="PTHR43776:SF7">
    <property type="entry name" value="D,D-DIPEPTIDE TRANSPORT ATP-BINDING PROTEIN DDPF-RELATED"/>
    <property type="match status" value="1"/>
</dbReference>
<dbReference type="Proteomes" id="UP000004728">
    <property type="component" value="Unassembled WGS sequence"/>
</dbReference>
<accession>F1Z9N7</accession>
<dbReference type="SMART" id="SM00382">
    <property type="entry name" value="AAA"/>
    <property type="match status" value="2"/>
</dbReference>
<dbReference type="InterPro" id="IPR017871">
    <property type="entry name" value="ABC_transporter-like_CS"/>
</dbReference>
<evidence type="ECO:0000313" key="7">
    <source>
        <dbReference type="Proteomes" id="UP000004728"/>
    </source>
</evidence>
<evidence type="ECO:0000259" key="5">
    <source>
        <dbReference type="PROSITE" id="PS50893"/>
    </source>
</evidence>
<gene>
    <name evidence="6" type="ORF">Y88_0762</name>
</gene>
<dbReference type="GO" id="GO:0016887">
    <property type="term" value="F:ATP hydrolysis activity"/>
    <property type="evidence" value="ECO:0007669"/>
    <property type="project" value="InterPro"/>
</dbReference>
<comment type="similarity">
    <text evidence="1">Belongs to the ABC transporter superfamily.</text>
</comment>
<evidence type="ECO:0000256" key="2">
    <source>
        <dbReference type="ARBA" id="ARBA00022448"/>
    </source>
</evidence>
<dbReference type="EMBL" id="AEWJ01000041">
    <property type="protein sequence ID" value="EGD58705.1"/>
    <property type="molecule type" value="Genomic_DNA"/>
</dbReference>
<dbReference type="PANTHER" id="PTHR43776">
    <property type="entry name" value="TRANSPORT ATP-BINDING PROTEIN"/>
    <property type="match status" value="1"/>
</dbReference>
<dbReference type="OrthoDB" id="9802264at2"/>
<organism evidence="6 7">
    <name type="scientific">Novosphingobium nitrogenifigens DSM 19370</name>
    <dbReference type="NCBI Taxonomy" id="983920"/>
    <lineage>
        <taxon>Bacteria</taxon>
        <taxon>Pseudomonadati</taxon>
        <taxon>Pseudomonadota</taxon>
        <taxon>Alphaproteobacteria</taxon>
        <taxon>Sphingomonadales</taxon>
        <taxon>Sphingomonadaceae</taxon>
        <taxon>Novosphingobium</taxon>
    </lineage>
</organism>
<dbReference type="SUPFAM" id="SSF52540">
    <property type="entry name" value="P-loop containing nucleoside triphosphate hydrolases"/>
    <property type="match status" value="2"/>
</dbReference>
<dbReference type="CDD" id="cd03257">
    <property type="entry name" value="ABC_NikE_OppD_transporters"/>
    <property type="match status" value="2"/>
</dbReference>
<dbReference type="eggNOG" id="COG4172">
    <property type="taxonomic scope" value="Bacteria"/>
</dbReference>
<dbReference type="STRING" id="983920.Y88_0762"/>
<dbReference type="AlphaFoldDB" id="F1Z9N7"/>
<proteinExistence type="inferred from homology"/>
<feature type="domain" description="ABC transporter" evidence="5">
    <location>
        <begin position="249"/>
        <end position="479"/>
    </location>
</feature>
<sequence length="479" mass="50946">MSVLAFDRVGIRYGAHRALSEFSLNLAPGEAVALIGGTGSGKSSASLAALGLLHAGASLEGTVRREGRVAMIFQEPLLALNPLMTIGAQVAEAVTARHAMKHRAAAAEAARLLAEVGLDPTAIPPQRYPHELSGGQRQRVAIAIALASEPAVLIADEPTTALDPETATQVMALVARLVRERHMALLLVTHDLDLARGIADRIVLLDHGHVIETGPLPAILEAPRTAALLERMHHRPQRRRSQPDTPPVLQAIGLQHGYGARTVIAGVNLALHAGQIVGLVGSSGEGKSTLLRLVLGLEHPQHGQVLIDGHDLHKARGADLRGLRRKVQAVFQDPGASLDPRWRVGRIVAEPLGLLEPRLPPAERDARVCAVLARVGLPEDAASRLPGAFSGGQRQRIALARALVVEPEVIVLDEATSALDAHVRAEILDLIASLADEGLAFLFVTHDRSMIEGLADRLYRLSAGKLIAQDLPPRAPREP</sequence>
<dbReference type="InParanoid" id="F1Z9N7"/>
<dbReference type="InterPro" id="IPR003439">
    <property type="entry name" value="ABC_transporter-like_ATP-bd"/>
</dbReference>
<evidence type="ECO:0000313" key="6">
    <source>
        <dbReference type="EMBL" id="EGD58705.1"/>
    </source>
</evidence>
<evidence type="ECO:0000256" key="4">
    <source>
        <dbReference type="ARBA" id="ARBA00022840"/>
    </source>
</evidence>
<keyword evidence="7" id="KW-1185">Reference proteome</keyword>
<dbReference type="PROSITE" id="PS50893">
    <property type="entry name" value="ABC_TRANSPORTER_2"/>
    <property type="match status" value="2"/>
</dbReference>
<evidence type="ECO:0000256" key="3">
    <source>
        <dbReference type="ARBA" id="ARBA00022741"/>
    </source>
</evidence>
<feature type="domain" description="ABC transporter" evidence="5">
    <location>
        <begin position="4"/>
        <end position="232"/>
    </location>
</feature>
<keyword evidence="3" id="KW-0547">Nucleotide-binding</keyword>
<evidence type="ECO:0000256" key="1">
    <source>
        <dbReference type="ARBA" id="ARBA00005417"/>
    </source>
</evidence>
<reference evidence="6 7" key="1">
    <citation type="journal article" date="2012" name="J. Bacteriol.">
        <title>Draft Genome Sequence of Novosphingobium nitrogenifigens Y88T.</title>
        <authorList>
            <person name="Strabala T.J."/>
            <person name="Macdonald L."/>
            <person name="Liu V."/>
            <person name="Smit A.M."/>
        </authorList>
    </citation>
    <scope>NUCLEOTIDE SEQUENCE [LARGE SCALE GENOMIC DNA]</scope>
    <source>
        <strain evidence="6 7">DSM 19370</strain>
    </source>
</reference>
<keyword evidence="2" id="KW-0813">Transport</keyword>
<dbReference type="PROSITE" id="PS00211">
    <property type="entry name" value="ABC_TRANSPORTER_1"/>
    <property type="match status" value="2"/>
</dbReference>
<keyword evidence="4" id="KW-0067">ATP-binding</keyword>
<dbReference type="HOGENOM" id="CLU_000604_86_0_5"/>
<name>F1Z9N7_9SPHN</name>
<dbReference type="FunCoup" id="F1Z9N7">
    <property type="interactions" value="183"/>
</dbReference>
<dbReference type="InterPro" id="IPR050319">
    <property type="entry name" value="ABC_transp_ATP-bind"/>
</dbReference>
<dbReference type="GO" id="GO:0005524">
    <property type="term" value="F:ATP binding"/>
    <property type="evidence" value="ECO:0007669"/>
    <property type="project" value="UniProtKB-KW"/>
</dbReference>
<dbReference type="RefSeq" id="WP_008066351.1">
    <property type="nucleotide sequence ID" value="NZ_AQWK01000002.1"/>
</dbReference>
<dbReference type="InterPro" id="IPR027417">
    <property type="entry name" value="P-loop_NTPase"/>
</dbReference>
<protein>
    <submittedName>
        <fullName evidence="6">ABC transporter related protein</fullName>
    </submittedName>
</protein>
<dbReference type="Pfam" id="PF00005">
    <property type="entry name" value="ABC_tran"/>
    <property type="match status" value="2"/>
</dbReference>
<comment type="caution">
    <text evidence="6">The sequence shown here is derived from an EMBL/GenBank/DDBJ whole genome shotgun (WGS) entry which is preliminary data.</text>
</comment>
<dbReference type="Gene3D" id="3.40.50.300">
    <property type="entry name" value="P-loop containing nucleotide triphosphate hydrolases"/>
    <property type="match status" value="2"/>
</dbReference>